<organism evidence="9 10">
    <name type="scientific">Rotaria sordida</name>
    <dbReference type="NCBI Taxonomy" id="392033"/>
    <lineage>
        <taxon>Eukaryota</taxon>
        <taxon>Metazoa</taxon>
        <taxon>Spiralia</taxon>
        <taxon>Gnathifera</taxon>
        <taxon>Rotifera</taxon>
        <taxon>Eurotatoria</taxon>
        <taxon>Bdelloidea</taxon>
        <taxon>Philodinida</taxon>
        <taxon>Philodinidae</taxon>
        <taxon>Rotaria</taxon>
    </lineage>
</organism>
<evidence type="ECO:0000256" key="3">
    <source>
        <dbReference type="ARBA" id="ARBA00012646"/>
    </source>
</evidence>
<gene>
    <name evidence="9" type="ORF">ZHD862_LOCUS28722</name>
</gene>
<evidence type="ECO:0000256" key="7">
    <source>
        <dbReference type="ARBA" id="ARBA00023180"/>
    </source>
</evidence>
<dbReference type="InterPro" id="IPR029033">
    <property type="entry name" value="His_PPase_superfam"/>
</dbReference>
<evidence type="ECO:0000313" key="10">
    <source>
        <dbReference type="Proteomes" id="UP000663864"/>
    </source>
</evidence>
<keyword evidence="6" id="KW-1015">Disulfide bond</keyword>
<keyword evidence="8" id="KW-0812">Transmembrane</keyword>
<dbReference type="InterPro" id="IPR000560">
    <property type="entry name" value="His_Pase_clade-2"/>
</dbReference>
<dbReference type="AlphaFoldDB" id="A0A815F775"/>
<dbReference type="PANTHER" id="PTHR11567">
    <property type="entry name" value="ACID PHOSPHATASE-RELATED"/>
    <property type="match status" value="1"/>
</dbReference>
<evidence type="ECO:0000256" key="4">
    <source>
        <dbReference type="ARBA" id="ARBA00022729"/>
    </source>
</evidence>
<dbReference type="GO" id="GO:0003993">
    <property type="term" value="F:acid phosphatase activity"/>
    <property type="evidence" value="ECO:0007669"/>
    <property type="project" value="UniProtKB-EC"/>
</dbReference>
<evidence type="ECO:0000256" key="5">
    <source>
        <dbReference type="ARBA" id="ARBA00022801"/>
    </source>
</evidence>
<dbReference type="Gene3D" id="3.40.50.1240">
    <property type="entry name" value="Phosphoglycerate mutase-like"/>
    <property type="match status" value="1"/>
</dbReference>
<feature type="transmembrane region" description="Helical" evidence="8">
    <location>
        <begin position="374"/>
        <end position="396"/>
    </location>
</feature>
<evidence type="ECO:0000256" key="6">
    <source>
        <dbReference type="ARBA" id="ARBA00023157"/>
    </source>
</evidence>
<dbReference type="CDD" id="cd07061">
    <property type="entry name" value="HP_HAP_like"/>
    <property type="match status" value="1"/>
</dbReference>
<keyword evidence="4" id="KW-0732">Signal</keyword>
<comment type="similarity">
    <text evidence="2">Belongs to the histidine acid phosphatase family.</text>
</comment>
<dbReference type="EC" id="3.1.3.2" evidence="3"/>
<dbReference type="InterPro" id="IPR050645">
    <property type="entry name" value="Histidine_acid_phosphatase"/>
</dbReference>
<evidence type="ECO:0000256" key="2">
    <source>
        <dbReference type="ARBA" id="ARBA00005375"/>
    </source>
</evidence>
<reference evidence="9" key="1">
    <citation type="submission" date="2021-02" db="EMBL/GenBank/DDBJ databases">
        <authorList>
            <person name="Nowell W R."/>
        </authorList>
    </citation>
    <scope>NUCLEOTIDE SEQUENCE</scope>
</reference>
<dbReference type="SUPFAM" id="SSF53254">
    <property type="entry name" value="Phosphoglycerate mutase-like"/>
    <property type="match status" value="1"/>
</dbReference>
<dbReference type="PANTHER" id="PTHR11567:SF211">
    <property type="entry name" value="PROSTATIC ACID PHOSPHATASE"/>
    <property type="match status" value="1"/>
</dbReference>
<dbReference type="Pfam" id="PF00328">
    <property type="entry name" value="His_Phos_2"/>
    <property type="match status" value="1"/>
</dbReference>
<protein>
    <recommendedName>
        <fullName evidence="3">acid phosphatase</fullName>
        <ecNumber evidence="3">3.1.3.2</ecNumber>
    </recommendedName>
</protein>
<name>A0A815F775_9BILA</name>
<keyword evidence="5" id="KW-0378">Hydrolase</keyword>
<keyword evidence="8" id="KW-0472">Membrane</keyword>
<dbReference type="EMBL" id="CAJNOT010002435">
    <property type="protein sequence ID" value="CAF1315470.1"/>
    <property type="molecule type" value="Genomic_DNA"/>
</dbReference>
<keyword evidence="8" id="KW-1133">Transmembrane helix</keyword>
<comment type="caution">
    <text evidence="9">The sequence shown here is derived from an EMBL/GenBank/DDBJ whole genome shotgun (WGS) entry which is preliminary data.</text>
</comment>
<dbReference type="Proteomes" id="UP000663864">
    <property type="component" value="Unassembled WGS sequence"/>
</dbReference>
<evidence type="ECO:0000313" key="9">
    <source>
        <dbReference type="EMBL" id="CAF1315470.1"/>
    </source>
</evidence>
<sequence length="415" mass="48038">MIIFFFFQLIMRETLIIIFSILLNQIYGQQMELIAGHVLFRHGERTPVKTFPTDPIQEKDWPNGFNQLTIAGIEQQYRLGKYLRSRYNSILSTNYVTSEIYVRSTNYNRTLISAQSNLIGLYPLYNILHDKIPIHTVSIEQDFLLGINNCPRYDQIQNGTYQSDEFKNMNTYYDPFFKKLQIWTNITEITMFNALDIADTIFFAHIYNKTPAWADENVRKNLSNIHDLSFHFLYLNNDSKRIRGGPLIQDIWINMNNSSRGGTYRKLKMYSAHDTTVSAALAFLGINCPHQPSYASALFLDLYKRSSTYYIKVEYLNVTDSNKPYPYLLDSCPTLECPLDTFTAIYRTRFPASAEVECAIIVPPNDGNNKKMTIILSVVVFGLGIIIIIIFGYFYLRRIDRGTPLLSTESRSQTD</sequence>
<comment type="catalytic activity">
    <reaction evidence="1">
        <text>a phosphate monoester + H2O = an alcohol + phosphate</text>
        <dbReference type="Rhea" id="RHEA:15017"/>
        <dbReference type="ChEBI" id="CHEBI:15377"/>
        <dbReference type="ChEBI" id="CHEBI:30879"/>
        <dbReference type="ChEBI" id="CHEBI:43474"/>
        <dbReference type="ChEBI" id="CHEBI:67140"/>
        <dbReference type="EC" id="3.1.3.2"/>
    </reaction>
</comment>
<keyword evidence="7" id="KW-0325">Glycoprotein</keyword>
<accession>A0A815F775</accession>
<evidence type="ECO:0000256" key="1">
    <source>
        <dbReference type="ARBA" id="ARBA00000032"/>
    </source>
</evidence>
<evidence type="ECO:0000256" key="8">
    <source>
        <dbReference type="SAM" id="Phobius"/>
    </source>
</evidence>
<proteinExistence type="inferred from homology"/>